<dbReference type="KEGG" id="rba:RB839"/>
<feature type="region of interest" description="Disordered" evidence="1">
    <location>
        <begin position="41"/>
        <end position="60"/>
    </location>
</feature>
<proteinExistence type="predicted"/>
<feature type="compositionally biased region" description="Polar residues" evidence="1">
    <location>
        <begin position="43"/>
        <end position="60"/>
    </location>
</feature>
<reference evidence="2 3" key="1">
    <citation type="journal article" date="2003" name="Proc. Natl. Acad. Sci. U.S.A.">
        <title>Complete genome sequence of the marine planctomycete Pirellula sp. strain 1.</title>
        <authorList>
            <person name="Gloeckner F.O."/>
            <person name="Kube M."/>
            <person name="Bauer M."/>
            <person name="Teeling H."/>
            <person name="Lombardot T."/>
            <person name="Ludwig W."/>
            <person name="Gade D."/>
            <person name="Beck A."/>
            <person name="Borzym K."/>
            <person name="Heitmann K."/>
            <person name="Rabus R."/>
            <person name="Schlesner H."/>
            <person name="Amann R."/>
            <person name="Reinhardt R."/>
        </authorList>
    </citation>
    <scope>NUCLEOTIDE SEQUENCE [LARGE SCALE GENOMIC DNA]</scope>
    <source>
        <strain evidence="3">DSM 10527 / NCIMB 13988 / SH1</strain>
    </source>
</reference>
<keyword evidence="3" id="KW-1185">Reference proteome</keyword>
<evidence type="ECO:0000313" key="3">
    <source>
        <dbReference type="Proteomes" id="UP000001025"/>
    </source>
</evidence>
<evidence type="ECO:0000313" key="2">
    <source>
        <dbReference type="EMBL" id="CAD71779.1"/>
    </source>
</evidence>
<sequence length="60" mass="6654">MMSETLCEETSAISSLFAYRIESRHDAATEHAFRACRLPQEAPSGQSSRFGSAANWSNCR</sequence>
<protein>
    <submittedName>
        <fullName evidence="2">Uncharacterized protein</fullName>
    </submittedName>
</protein>
<accession>Q7UY69</accession>
<gene>
    <name evidence="2" type="ordered locus">RB839</name>
</gene>
<dbReference type="HOGENOM" id="CLU_2938662_0_0_0"/>
<organism evidence="2 3">
    <name type="scientific">Rhodopirellula baltica (strain DSM 10527 / NCIMB 13988 / SH1)</name>
    <dbReference type="NCBI Taxonomy" id="243090"/>
    <lineage>
        <taxon>Bacteria</taxon>
        <taxon>Pseudomonadati</taxon>
        <taxon>Planctomycetota</taxon>
        <taxon>Planctomycetia</taxon>
        <taxon>Pirellulales</taxon>
        <taxon>Pirellulaceae</taxon>
        <taxon>Rhodopirellula</taxon>
    </lineage>
</organism>
<dbReference type="STRING" id="243090.RB839"/>
<evidence type="ECO:0000256" key="1">
    <source>
        <dbReference type="SAM" id="MobiDB-lite"/>
    </source>
</evidence>
<dbReference type="EMBL" id="BX294134">
    <property type="protein sequence ID" value="CAD71779.1"/>
    <property type="molecule type" value="Genomic_DNA"/>
</dbReference>
<dbReference type="Proteomes" id="UP000001025">
    <property type="component" value="Chromosome"/>
</dbReference>
<dbReference type="InParanoid" id="Q7UY69"/>
<name>Q7UY69_RHOBA</name>
<dbReference type="EnsemblBacteria" id="CAD71779">
    <property type="protein sequence ID" value="CAD71779"/>
    <property type="gene ID" value="RB839"/>
</dbReference>
<dbReference type="AlphaFoldDB" id="Q7UY69"/>